<keyword evidence="3" id="KW-1185">Reference proteome</keyword>
<name>A0ABY4C4Z6_9BACT</name>
<reference evidence="2" key="1">
    <citation type="submission" date="2022-03" db="EMBL/GenBank/DDBJ databases">
        <title>Genome Identification and Characterization of new species Bdellovibrio reynosense LBG001 sp. nov. from a Mexico soil sample.</title>
        <authorList>
            <person name="Camilli A."/>
            <person name="Ajao Y."/>
            <person name="Guo X."/>
        </authorList>
    </citation>
    <scope>NUCLEOTIDE SEQUENCE</scope>
    <source>
        <strain evidence="2">LBG001</strain>
    </source>
</reference>
<organism evidence="2 3">
    <name type="scientific">Bdellovibrio reynosensis</name>
    <dbReference type="NCBI Taxonomy" id="2835041"/>
    <lineage>
        <taxon>Bacteria</taxon>
        <taxon>Pseudomonadati</taxon>
        <taxon>Bdellovibrionota</taxon>
        <taxon>Bdellovibrionia</taxon>
        <taxon>Bdellovibrionales</taxon>
        <taxon>Pseudobdellovibrionaceae</taxon>
        <taxon>Bdellovibrio</taxon>
    </lineage>
</organism>
<protein>
    <submittedName>
        <fullName evidence="2">Uncharacterized protein</fullName>
    </submittedName>
</protein>
<dbReference type="EMBL" id="CP093442">
    <property type="protein sequence ID" value="UOE99927.1"/>
    <property type="molecule type" value="Genomic_DNA"/>
</dbReference>
<dbReference type="Proteomes" id="UP000830116">
    <property type="component" value="Chromosome"/>
</dbReference>
<evidence type="ECO:0000256" key="1">
    <source>
        <dbReference type="SAM" id="MobiDB-lite"/>
    </source>
</evidence>
<evidence type="ECO:0000313" key="3">
    <source>
        <dbReference type="Proteomes" id="UP000830116"/>
    </source>
</evidence>
<feature type="compositionally biased region" description="Gly residues" evidence="1">
    <location>
        <begin position="291"/>
        <end position="327"/>
    </location>
</feature>
<evidence type="ECO:0000313" key="2">
    <source>
        <dbReference type="EMBL" id="UOE99927.1"/>
    </source>
</evidence>
<gene>
    <name evidence="2" type="ORF">MNR06_09475</name>
</gene>
<dbReference type="RefSeq" id="WP_243535404.1">
    <property type="nucleotide sequence ID" value="NZ_CP093442.1"/>
</dbReference>
<feature type="region of interest" description="Disordered" evidence="1">
    <location>
        <begin position="275"/>
        <end position="406"/>
    </location>
</feature>
<sequence length="424" mass="42401">MTCPVGMACSAVDAERSRPYECRPVPAAAPRAPTCKEQFTKLLEECTTQLESTAYSCDEKNDQGMSSVADSASQLALMMGQQTSASVQAACSGMANISQAANAAVAAYRINCSSEISTCKTVCSKAKAFVAANARCLGADGQHVLSAFNAQAEGEAKKCDAFTAKMEQANQAIQNYGNTSANASQCEELTSGDATPTPEFCAANPSYPSCTNLAAVDCNDPTMASTNKVCICAKTPNDPACFNAQKAGSTLSAQAGGLDASSRLNAEKGEGSLFDGADLGGLPSIAQGSFTPGGGEGVDGQQGSGNPVSGGSGGSAGGANSGEGSGGLEETSTDVNGGFYGGGGAQFGSGGSSGSGDGDRGVAAVGPGGAPGGPDLRKFLPGGQFDPRKGVSGMNGRDGITGPNSDIWQKVQNRYRVMAPSLLP</sequence>
<proteinExistence type="predicted"/>
<accession>A0ABY4C4Z6</accession>
<feature type="compositionally biased region" description="Gly residues" evidence="1">
    <location>
        <begin position="338"/>
        <end position="356"/>
    </location>
</feature>